<evidence type="ECO:0000313" key="1">
    <source>
        <dbReference type="EMBL" id="CAE0815110.1"/>
    </source>
</evidence>
<dbReference type="GO" id="GO:0005737">
    <property type="term" value="C:cytoplasm"/>
    <property type="evidence" value="ECO:0007669"/>
    <property type="project" value="TreeGrafter"/>
</dbReference>
<dbReference type="GO" id="GO:0016887">
    <property type="term" value="F:ATP hydrolysis activity"/>
    <property type="evidence" value="ECO:0007669"/>
    <property type="project" value="TreeGrafter"/>
</dbReference>
<dbReference type="InterPro" id="IPR014729">
    <property type="entry name" value="Rossmann-like_a/b/a_fold"/>
</dbReference>
<accession>A0A7S4D3K1</accession>
<evidence type="ECO:0008006" key="2">
    <source>
        <dbReference type="Google" id="ProtNLM"/>
    </source>
</evidence>
<dbReference type="PANTHER" id="PTHR31285">
    <property type="entry name" value="NICOTINAMIDE MONONUCLEOTIDE ADENYLYLTRANSFERASE"/>
    <property type="match status" value="1"/>
</dbReference>
<dbReference type="Gene3D" id="3.40.50.620">
    <property type="entry name" value="HUPs"/>
    <property type="match status" value="1"/>
</dbReference>
<name>A0A7S4D3K1_9EUGL</name>
<dbReference type="PANTHER" id="PTHR31285:SF0">
    <property type="entry name" value="NICOTINAMIDE MONONUCLEOTIDE ADENYLYLTRANSFERASE"/>
    <property type="match status" value="1"/>
</dbReference>
<proteinExistence type="predicted"/>
<reference evidence="1" key="1">
    <citation type="submission" date="2021-01" db="EMBL/GenBank/DDBJ databases">
        <authorList>
            <person name="Corre E."/>
            <person name="Pelletier E."/>
            <person name="Niang G."/>
            <person name="Scheremetjew M."/>
            <person name="Finn R."/>
            <person name="Kale V."/>
            <person name="Holt S."/>
            <person name="Cochrane G."/>
            <person name="Meng A."/>
            <person name="Brown T."/>
            <person name="Cohen L."/>
        </authorList>
    </citation>
    <scope>NUCLEOTIDE SEQUENCE</scope>
    <source>
        <strain evidence="1">CCMP1594</strain>
    </source>
</reference>
<organism evidence="1">
    <name type="scientific">Eutreptiella gymnastica</name>
    <dbReference type="NCBI Taxonomy" id="73025"/>
    <lineage>
        <taxon>Eukaryota</taxon>
        <taxon>Discoba</taxon>
        <taxon>Euglenozoa</taxon>
        <taxon>Euglenida</taxon>
        <taxon>Spirocuta</taxon>
        <taxon>Euglenophyceae</taxon>
        <taxon>Eutreptiales</taxon>
        <taxon>Eutreptiaceae</taxon>
        <taxon>Eutreptiella</taxon>
    </lineage>
</organism>
<dbReference type="AlphaFoldDB" id="A0A7S4D3K1"/>
<dbReference type="SUPFAM" id="SSF52374">
    <property type="entry name" value="Nucleotidylyl transferase"/>
    <property type="match status" value="1"/>
</dbReference>
<protein>
    <recommendedName>
        <fullName evidence="2">Cytidyltransferase-like domain-containing protein</fullName>
    </recommendedName>
</protein>
<sequence length="372" mass="40619">MCCLSITGSGGPALGWLMSVGGCSKTLLEGTIPYAHSALYSFLPDKPGKSVSAAASRSMALASYQKALQLRDNESQPVVGIGATGSIATTRDRRGFDEVYVTCWGAATAKSYHCRMDKELKRTRLQEDQIVCSLIILALADACGVEFEVPFKLESNEPIKVSEFETPKVWFSVDGERHDLQGAVPDLAPGVVPVVVPGSFNPLHNGHKAMGQAATEFIKQSGQEARVFFELSITNVDKAPISEEDLLTRAAQFKGQYDLVATRTPKFADKVKQFPYHKFVVGFDTARRLLDPKYTNGCVQAMLEELKAIKGVGCSFLVAGRTEGDEFKTVKDLVMPEGMDPADFADLFVELTTFQRLDISSTELRKAQQEAQ</sequence>
<dbReference type="GO" id="GO:0000309">
    <property type="term" value="F:nicotinamide-nucleotide adenylyltransferase activity"/>
    <property type="evidence" value="ECO:0007669"/>
    <property type="project" value="TreeGrafter"/>
</dbReference>
<dbReference type="GO" id="GO:0005634">
    <property type="term" value="C:nucleus"/>
    <property type="evidence" value="ECO:0007669"/>
    <property type="project" value="TreeGrafter"/>
</dbReference>
<gene>
    <name evidence="1" type="ORF">EGYM00163_LOCUS26267</name>
</gene>
<dbReference type="EMBL" id="HBJA01074887">
    <property type="protein sequence ID" value="CAE0815110.1"/>
    <property type="molecule type" value="Transcribed_RNA"/>
</dbReference>